<name>A0A9P0M1H9_ACAOB</name>
<dbReference type="Gene3D" id="1.10.8.20">
    <property type="entry name" value="N-terminal domain of phosphatidylinositol transfer protein sec14p"/>
    <property type="match status" value="1"/>
</dbReference>
<dbReference type="Pfam" id="PF00650">
    <property type="entry name" value="CRAL_TRIO"/>
    <property type="match status" value="1"/>
</dbReference>
<evidence type="ECO:0000313" key="2">
    <source>
        <dbReference type="EMBL" id="CAH2004693.1"/>
    </source>
</evidence>
<dbReference type="InterPro" id="IPR036865">
    <property type="entry name" value="CRAL-TRIO_dom_sf"/>
</dbReference>
<reference evidence="2" key="1">
    <citation type="submission" date="2022-03" db="EMBL/GenBank/DDBJ databases">
        <authorList>
            <person name="Sayadi A."/>
        </authorList>
    </citation>
    <scope>NUCLEOTIDE SEQUENCE</scope>
</reference>
<evidence type="ECO:0000313" key="3">
    <source>
        <dbReference type="Proteomes" id="UP001152888"/>
    </source>
</evidence>
<dbReference type="PANTHER" id="PTHR10174:SF224">
    <property type="entry name" value="RETINOL-BINDING PROTEIN PINTA"/>
    <property type="match status" value="1"/>
</dbReference>
<sequence length="197" mass="22775">MTDEYEFTLGEETRLYAEEALNETVESRTAGLEEIGRWLKEERPDLNAKTETKYLLPFLRGCKFNLEKTKQKIINYYTMRRDEPIWFKNRNPLLPEVEELVRLGIFLPLRQTSDGRLVIIIRTAAHNPSIHSQEDIFKVGKMILDIAVMESESCQIYGGLAIFDMSGVTIWHAKQMTIISFAELCLLGRITRSDPSD</sequence>
<dbReference type="PANTHER" id="PTHR10174">
    <property type="entry name" value="ALPHA-TOCOPHEROL TRANSFER PROTEIN-RELATED"/>
    <property type="match status" value="1"/>
</dbReference>
<organism evidence="2 3">
    <name type="scientific">Acanthoscelides obtectus</name>
    <name type="common">Bean weevil</name>
    <name type="synonym">Bruchus obtectus</name>
    <dbReference type="NCBI Taxonomy" id="200917"/>
    <lineage>
        <taxon>Eukaryota</taxon>
        <taxon>Metazoa</taxon>
        <taxon>Ecdysozoa</taxon>
        <taxon>Arthropoda</taxon>
        <taxon>Hexapoda</taxon>
        <taxon>Insecta</taxon>
        <taxon>Pterygota</taxon>
        <taxon>Neoptera</taxon>
        <taxon>Endopterygota</taxon>
        <taxon>Coleoptera</taxon>
        <taxon>Polyphaga</taxon>
        <taxon>Cucujiformia</taxon>
        <taxon>Chrysomeloidea</taxon>
        <taxon>Chrysomelidae</taxon>
        <taxon>Bruchinae</taxon>
        <taxon>Bruchini</taxon>
        <taxon>Acanthoscelides</taxon>
    </lineage>
</organism>
<dbReference type="SUPFAM" id="SSF46938">
    <property type="entry name" value="CRAL/TRIO N-terminal domain"/>
    <property type="match status" value="1"/>
</dbReference>
<proteinExistence type="predicted"/>
<dbReference type="GO" id="GO:0016020">
    <property type="term" value="C:membrane"/>
    <property type="evidence" value="ECO:0007669"/>
    <property type="project" value="TreeGrafter"/>
</dbReference>
<dbReference type="AlphaFoldDB" id="A0A9P0M1H9"/>
<gene>
    <name evidence="2" type="ORF">ACAOBT_LOCUS28141</name>
</gene>
<dbReference type="GO" id="GO:1902936">
    <property type="term" value="F:phosphatidylinositol bisphosphate binding"/>
    <property type="evidence" value="ECO:0007669"/>
    <property type="project" value="TreeGrafter"/>
</dbReference>
<dbReference type="InterPro" id="IPR036273">
    <property type="entry name" value="CRAL/TRIO_N_dom_sf"/>
</dbReference>
<comment type="caution">
    <text evidence="2">The sequence shown here is derived from an EMBL/GenBank/DDBJ whole genome shotgun (WGS) entry which is preliminary data.</text>
</comment>
<dbReference type="EMBL" id="CAKOFQ010007604">
    <property type="protein sequence ID" value="CAH2004693.1"/>
    <property type="molecule type" value="Genomic_DNA"/>
</dbReference>
<keyword evidence="3" id="KW-1185">Reference proteome</keyword>
<protein>
    <recommendedName>
        <fullName evidence="1">CRAL/TRIO N-terminal domain-containing protein</fullName>
    </recommendedName>
</protein>
<dbReference type="SUPFAM" id="SSF52087">
    <property type="entry name" value="CRAL/TRIO domain"/>
    <property type="match status" value="1"/>
</dbReference>
<dbReference type="InterPro" id="IPR001251">
    <property type="entry name" value="CRAL-TRIO_dom"/>
</dbReference>
<dbReference type="InterPro" id="IPR011074">
    <property type="entry name" value="CRAL/TRIO_N_dom"/>
</dbReference>
<dbReference type="SMART" id="SM01100">
    <property type="entry name" value="CRAL_TRIO_N"/>
    <property type="match status" value="1"/>
</dbReference>
<accession>A0A9P0M1H9</accession>
<dbReference type="Gene3D" id="3.40.525.10">
    <property type="entry name" value="CRAL-TRIO lipid binding domain"/>
    <property type="match status" value="1"/>
</dbReference>
<dbReference type="Proteomes" id="UP001152888">
    <property type="component" value="Unassembled WGS sequence"/>
</dbReference>
<feature type="domain" description="CRAL/TRIO N-terminal" evidence="1">
    <location>
        <begin position="51"/>
        <end position="76"/>
    </location>
</feature>
<dbReference type="OrthoDB" id="6682367at2759"/>
<evidence type="ECO:0000259" key="1">
    <source>
        <dbReference type="SMART" id="SM01100"/>
    </source>
</evidence>